<feature type="compositionally biased region" description="Low complexity" evidence="1">
    <location>
        <begin position="263"/>
        <end position="280"/>
    </location>
</feature>
<feature type="region of interest" description="Disordered" evidence="1">
    <location>
        <begin position="152"/>
        <end position="294"/>
    </location>
</feature>
<gene>
    <name evidence="2" type="ORF">CGI_10017029</name>
</gene>
<feature type="region of interest" description="Disordered" evidence="1">
    <location>
        <begin position="363"/>
        <end position="570"/>
    </location>
</feature>
<feature type="compositionally biased region" description="Basic and acidic residues" evidence="1">
    <location>
        <begin position="175"/>
        <end position="188"/>
    </location>
</feature>
<name>K1RWK1_MAGGI</name>
<feature type="region of interest" description="Disordered" evidence="1">
    <location>
        <begin position="1"/>
        <end position="124"/>
    </location>
</feature>
<accession>K1RWK1</accession>
<dbReference type="HOGENOM" id="CLU_461716_0_0_1"/>
<feature type="compositionally biased region" description="Polar residues" evidence="1">
    <location>
        <begin position="77"/>
        <end position="93"/>
    </location>
</feature>
<feature type="compositionally biased region" description="Basic and acidic residues" evidence="1">
    <location>
        <begin position="471"/>
        <end position="485"/>
    </location>
</feature>
<sequence>MTSKLRGPKQKEIGGSRWEHGGAGKLNSYRGVKDLNRENSEQKRTVSQNPKRDQRNGAQLKGNSNKNLTVDRKQLGFTYNVSDKASEDTSQVSGRKRREKECAPTDDRDKRKKQERGGKEVPITMDTFTVDKVSDMKAKVLEKVSSKVIWRKKNSDIKDISAESETKSGGVQNETKSKSAVKKEEASELRVPTSDSSKEDRSKTVKRKDLVAQKGNVKPSRELYKETKKESPKQTNRIDPELFSKNTTSLSEVSKVHDGEVTSKNFNSHSSYSSQSLQKELLSKPKDNSPSPTRVKCDPSVYMWLTRLALLEEEKYIDMFARNEIDLSILITLDEKQLEKMGVLALGAMKKLLTGIEELKQKKEMQPVHQDENSVTGKSSPKTRNTEKICPTTSASVKSKSEIKSPKTPESSRMKDSSSPFSISSTGDEKPKDRTFTKPSGSVKRSNSISHTYSKMEAGQNFGSESQRNSRKLDRNSSARPRDSSLTRGKPSKGVLLAERPQSSKARSRKQKSGPNLPRANSAKSADVTNKKATELVNKKAEEGIKAALKRSKIRQEPSEERLLKEQNKYNRDEMAARHIEREKKKVKILL</sequence>
<feature type="compositionally biased region" description="Polar residues" evidence="1">
    <location>
        <begin position="437"/>
        <end position="453"/>
    </location>
</feature>
<dbReference type="SMART" id="SM00454">
    <property type="entry name" value="SAM"/>
    <property type="match status" value="1"/>
</dbReference>
<feature type="compositionally biased region" description="Basic and acidic residues" evidence="1">
    <location>
        <begin position="529"/>
        <end position="545"/>
    </location>
</feature>
<feature type="compositionally biased region" description="Basic and acidic residues" evidence="1">
    <location>
        <begin position="219"/>
        <end position="242"/>
    </location>
</feature>
<dbReference type="PROSITE" id="PS50105">
    <property type="entry name" value="SAM_DOMAIN"/>
    <property type="match status" value="1"/>
</dbReference>
<feature type="compositionally biased region" description="Basic and acidic residues" evidence="1">
    <location>
        <begin position="9"/>
        <end position="22"/>
    </location>
</feature>
<evidence type="ECO:0000313" key="2">
    <source>
        <dbReference type="EMBL" id="EKC39266.1"/>
    </source>
</evidence>
<feature type="compositionally biased region" description="Basic and acidic residues" evidence="1">
    <location>
        <begin position="153"/>
        <end position="166"/>
    </location>
</feature>
<feature type="compositionally biased region" description="Basic and acidic residues" evidence="1">
    <location>
        <begin position="363"/>
        <end position="372"/>
    </location>
</feature>
<organism evidence="2">
    <name type="scientific">Magallana gigas</name>
    <name type="common">Pacific oyster</name>
    <name type="synonym">Crassostrea gigas</name>
    <dbReference type="NCBI Taxonomy" id="29159"/>
    <lineage>
        <taxon>Eukaryota</taxon>
        <taxon>Metazoa</taxon>
        <taxon>Spiralia</taxon>
        <taxon>Lophotrochozoa</taxon>
        <taxon>Mollusca</taxon>
        <taxon>Bivalvia</taxon>
        <taxon>Autobranchia</taxon>
        <taxon>Pteriomorphia</taxon>
        <taxon>Ostreida</taxon>
        <taxon>Ostreoidea</taxon>
        <taxon>Ostreidae</taxon>
        <taxon>Magallana</taxon>
    </lineage>
</organism>
<dbReference type="SUPFAM" id="SSF47769">
    <property type="entry name" value="SAM/Pointed domain"/>
    <property type="match status" value="1"/>
</dbReference>
<dbReference type="EMBL" id="JH817356">
    <property type="protein sequence ID" value="EKC39266.1"/>
    <property type="molecule type" value="Genomic_DNA"/>
</dbReference>
<dbReference type="AlphaFoldDB" id="K1RWK1"/>
<feature type="compositionally biased region" description="Basic and acidic residues" evidence="1">
    <location>
        <begin position="554"/>
        <end position="570"/>
    </location>
</feature>
<evidence type="ECO:0000256" key="1">
    <source>
        <dbReference type="SAM" id="MobiDB-lite"/>
    </source>
</evidence>
<proteinExistence type="predicted"/>
<feature type="compositionally biased region" description="Basic and acidic residues" evidence="1">
    <location>
        <begin position="31"/>
        <end position="55"/>
    </location>
</feature>
<reference evidence="2" key="1">
    <citation type="journal article" date="2012" name="Nature">
        <title>The oyster genome reveals stress adaptation and complexity of shell formation.</title>
        <authorList>
            <person name="Zhang G."/>
            <person name="Fang X."/>
            <person name="Guo X."/>
            <person name="Li L."/>
            <person name="Luo R."/>
            <person name="Xu F."/>
            <person name="Yang P."/>
            <person name="Zhang L."/>
            <person name="Wang X."/>
            <person name="Qi H."/>
            <person name="Xiong Z."/>
            <person name="Que H."/>
            <person name="Xie Y."/>
            <person name="Holland P.W."/>
            <person name="Paps J."/>
            <person name="Zhu Y."/>
            <person name="Wu F."/>
            <person name="Chen Y."/>
            <person name="Wang J."/>
            <person name="Peng C."/>
            <person name="Meng J."/>
            <person name="Yang L."/>
            <person name="Liu J."/>
            <person name="Wen B."/>
            <person name="Zhang N."/>
            <person name="Huang Z."/>
            <person name="Zhu Q."/>
            <person name="Feng Y."/>
            <person name="Mount A."/>
            <person name="Hedgecock D."/>
            <person name="Xu Z."/>
            <person name="Liu Y."/>
            <person name="Domazet-Loso T."/>
            <person name="Du Y."/>
            <person name="Sun X."/>
            <person name="Zhang S."/>
            <person name="Liu B."/>
            <person name="Cheng P."/>
            <person name="Jiang X."/>
            <person name="Li J."/>
            <person name="Fan D."/>
            <person name="Wang W."/>
            <person name="Fu W."/>
            <person name="Wang T."/>
            <person name="Wang B."/>
            <person name="Zhang J."/>
            <person name="Peng Z."/>
            <person name="Li Y."/>
            <person name="Li N."/>
            <person name="Wang J."/>
            <person name="Chen M."/>
            <person name="He Y."/>
            <person name="Tan F."/>
            <person name="Song X."/>
            <person name="Zheng Q."/>
            <person name="Huang R."/>
            <person name="Yang H."/>
            <person name="Du X."/>
            <person name="Chen L."/>
            <person name="Yang M."/>
            <person name="Gaffney P.M."/>
            <person name="Wang S."/>
            <person name="Luo L."/>
            <person name="She Z."/>
            <person name="Ming Y."/>
            <person name="Huang W."/>
            <person name="Zhang S."/>
            <person name="Huang B."/>
            <person name="Zhang Y."/>
            <person name="Qu T."/>
            <person name="Ni P."/>
            <person name="Miao G."/>
            <person name="Wang J."/>
            <person name="Wang Q."/>
            <person name="Steinberg C.E."/>
            <person name="Wang H."/>
            <person name="Li N."/>
            <person name="Qian L."/>
            <person name="Zhang G."/>
            <person name="Li Y."/>
            <person name="Yang H."/>
            <person name="Liu X."/>
            <person name="Wang J."/>
            <person name="Yin Y."/>
            <person name="Wang J."/>
        </authorList>
    </citation>
    <scope>NUCLEOTIDE SEQUENCE [LARGE SCALE GENOMIC DNA]</scope>
    <source>
        <strain evidence="2">05x7-T-G4-1.051#20</strain>
    </source>
</reference>
<feature type="compositionally biased region" description="Basic and acidic residues" evidence="1">
    <location>
        <begin position="399"/>
        <end position="416"/>
    </location>
</feature>
<feature type="compositionally biased region" description="Polar residues" evidence="1">
    <location>
        <begin position="417"/>
        <end position="426"/>
    </location>
</feature>
<feature type="compositionally biased region" description="Basic and acidic residues" evidence="1">
    <location>
        <begin position="196"/>
        <end position="211"/>
    </location>
</feature>
<feature type="compositionally biased region" description="Basic and acidic residues" evidence="1">
    <location>
        <begin position="427"/>
        <end position="436"/>
    </location>
</feature>
<protein>
    <submittedName>
        <fullName evidence="2">Protein bicaudal C</fullName>
    </submittedName>
</protein>
<feature type="compositionally biased region" description="Polar residues" evidence="1">
    <location>
        <begin position="373"/>
        <end position="383"/>
    </location>
</feature>
<feature type="compositionally biased region" description="Basic and acidic residues" evidence="1">
    <location>
        <begin position="99"/>
        <end position="109"/>
    </location>
</feature>
<dbReference type="InParanoid" id="K1RWK1"/>
<dbReference type="InterPro" id="IPR001660">
    <property type="entry name" value="SAM"/>
</dbReference>
<dbReference type="Pfam" id="PF00536">
    <property type="entry name" value="SAM_1"/>
    <property type="match status" value="1"/>
</dbReference>
<dbReference type="Gene3D" id="1.10.150.50">
    <property type="entry name" value="Transcription Factor, Ets-1"/>
    <property type="match status" value="1"/>
</dbReference>
<dbReference type="InterPro" id="IPR013761">
    <property type="entry name" value="SAM/pointed_sf"/>
</dbReference>